<dbReference type="SUPFAM" id="SSF140860">
    <property type="entry name" value="Pseudo ankyrin repeat-like"/>
    <property type="match status" value="1"/>
</dbReference>
<comment type="caution">
    <text evidence="2">The sequence shown here is derived from an EMBL/GenBank/DDBJ whole genome shotgun (WGS) entry which is preliminary data.</text>
</comment>
<dbReference type="InterPro" id="IPR052050">
    <property type="entry name" value="SecEffector_AnkRepeat"/>
</dbReference>
<proteinExistence type="predicted"/>
<evidence type="ECO:0008006" key="4">
    <source>
        <dbReference type="Google" id="ProtNLM"/>
    </source>
</evidence>
<dbReference type="Proteomes" id="UP000193411">
    <property type="component" value="Unassembled WGS sequence"/>
</dbReference>
<sequence length="633" mass="71129">MQYSMQTQIPMNPPHPSAPGASTARPPTLPTTLVELVLALAPIVNPYSPISSPDLLFVLPRNVVPLAFHTLLVAANTQDLNWPVNWLHIDHLITESTPYELVESLIHGLYARLDHRRDEKARVRFVMALTKAAQVWLLCKIQLDWLNQDKFAKQREEILICSAASGCPETFELWCSQFETWGRLDNINRGPVLDAAIEHGKVGMLDYFRQEHFVTWSPTSWRCACMHGQVYVLDWAKRCGIEYIPVVSMEHVLIDGASANGHVDVLKWWQMHNGIKSEQYTVAAMDDASANGHIDVLDWWSRSGLPLKFTPQAQLAALNAGHKSVVRFWSECGEYRYLSGLDVGAASDKGKDLVPMRLQHCDPATLASFGRLKLMQTIVPMAVPPKQLRDVCIVAARFGHINVLDHYRDSLQKLSPSRNKWAIHPIVAAAEVGQVSAIQWLMTHLNDVLFSDNAHRRHLFLEAANVAIEKGHVAVMAWLLTNNTTRPSVFHGHEIVIQACESGSLPILTLFEAERYIQMAREDIIAVALEAAADQGHVKVLEWWENNGLKWPESWGVSESSLQLALSRGRVGVLDWFLANPQCGVLWDVVDEHMVAGLVANRNDAGLEWLHSHAKEIKLSERSKVRIALYLQK</sequence>
<evidence type="ECO:0000256" key="1">
    <source>
        <dbReference type="SAM" id="MobiDB-lite"/>
    </source>
</evidence>
<accession>A0A1Y2HFZ7</accession>
<evidence type="ECO:0000313" key="2">
    <source>
        <dbReference type="EMBL" id="ORZ33507.1"/>
    </source>
</evidence>
<dbReference type="InterPro" id="IPR036770">
    <property type="entry name" value="Ankyrin_rpt-contain_sf"/>
</dbReference>
<dbReference type="AlphaFoldDB" id="A0A1Y2HFZ7"/>
<dbReference type="PANTHER" id="PTHR46586">
    <property type="entry name" value="ANKYRIN REPEAT-CONTAINING PROTEIN"/>
    <property type="match status" value="1"/>
</dbReference>
<dbReference type="SUPFAM" id="SSF48403">
    <property type="entry name" value="Ankyrin repeat"/>
    <property type="match status" value="1"/>
</dbReference>
<keyword evidence="3" id="KW-1185">Reference proteome</keyword>
<name>A0A1Y2HFZ7_9FUNG</name>
<dbReference type="OrthoDB" id="10261302at2759"/>
<protein>
    <recommendedName>
        <fullName evidence="4">Ankyrin repeat-containing domain protein</fullName>
    </recommendedName>
</protein>
<gene>
    <name evidence="2" type="ORF">BCR44DRAFT_77966</name>
</gene>
<dbReference type="PANTHER" id="PTHR46586:SF3">
    <property type="entry name" value="ANKYRIN REPEAT-CONTAINING PROTEIN"/>
    <property type="match status" value="1"/>
</dbReference>
<organism evidence="2 3">
    <name type="scientific">Catenaria anguillulae PL171</name>
    <dbReference type="NCBI Taxonomy" id="765915"/>
    <lineage>
        <taxon>Eukaryota</taxon>
        <taxon>Fungi</taxon>
        <taxon>Fungi incertae sedis</taxon>
        <taxon>Blastocladiomycota</taxon>
        <taxon>Blastocladiomycetes</taxon>
        <taxon>Blastocladiales</taxon>
        <taxon>Catenariaceae</taxon>
        <taxon>Catenaria</taxon>
    </lineage>
</organism>
<feature type="compositionally biased region" description="Polar residues" evidence="1">
    <location>
        <begin position="1"/>
        <end position="10"/>
    </location>
</feature>
<feature type="region of interest" description="Disordered" evidence="1">
    <location>
        <begin position="1"/>
        <end position="26"/>
    </location>
</feature>
<reference evidence="2 3" key="1">
    <citation type="submission" date="2016-07" db="EMBL/GenBank/DDBJ databases">
        <title>Pervasive Adenine N6-methylation of Active Genes in Fungi.</title>
        <authorList>
            <consortium name="DOE Joint Genome Institute"/>
            <person name="Mondo S.J."/>
            <person name="Dannebaum R.O."/>
            <person name="Kuo R.C."/>
            <person name="Labutti K."/>
            <person name="Haridas S."/>
            <person name="Kuo A."/>
            <person name="Salamov A."/>
            <person name="Ahrendt S.R."/>
            <person name="Lipzen A."/>
            <person name="Sullivan W."/>
            <person name="Andreopoulos W.B."/>
            <person name="Clum A."/>
            <person name="Lindquist E."/>
            <person name="Daum C."/>
            <person name="Ramamoorthy G.K."/>
            <person name="Gryganskyi A."/>
            <person name="Culley D."/>
            <person name="Magnuson J.K."/>
            <person name="James T.Y."/>
            <person name="O'Malley M.A."/>
            <person name="Stajich J.E."/>
            <person name="Spatafora J.W."/>
            <person name="Visel A."/>
            <person name="Grigoriev I.V."/>
        </authorList>
    </citation>
    <scope>NUCLEOTIDE SEQUENCE [LARGE SCALE GENOMIC DNA]</scope>
    <source>
        <strain evidence="2 3">PL171</strain>
    </source>
</reference>
<dbReference type="Gene3D" id="1.25.40.20">
    <property type="entry name" value="Ankyrin repeat-containing domain"/>
    <property type="match status" value="1"/>
</dbReference>
<evidence type="ECO:0000313" key="3">
    <source>
        <dbReference type="Proteomes" id="UP000193411"/>
    </source>
</evidence>
<dbReference type="EMBL" id="MCFL01000035">
    <property type="protein sequence ID" value="ORZ33507.1"/>
    <property type="molecule type" value="Genomic_DNA"/>
</dbReference>